<name>A0A3P1V8J3_9STRE</name>
<keyword evidence="6" id="KW-0067">ATP-binding</keyword>
<dbReference type="InterPro" id="IPR001206">
    <property type="entry name" value="Diacylglycerol_kinase_cat_dom"/>
</dbReference>
<evidence type="ECO:0000256" key="5">
    <source>
        <dbReference type="ARBA" id="ARBA00022777"/>
    </source>
</evidence>
<comment type="similarity">
    <text evidence="2">Belongs to the diacylglycerol/lipid kinase family.</text>
</comment>
<dbReference type="AlphaFoldDB" id="A0A3P1V8J3"/>
<keyword evidence="8" id="KW-1208">Phospholipid metabolism</keyword>
<reference evidence="10 11" key="1">
    <citation type="submission" date="2018-11" db="EMBL/GenBank/DDBJ databases">
        <title>Genomes From Bacteria Associated with the Canine Oral Cavity: a Test Case for Automated Genome-Based Taxonomic Assignment.</title>
        <authorList>
            <person name="Coil D.A."/>
            <person name="Jospin G."/>
            <person name="Darling A.E."/>
            <person name="Wallis C."/>
            <person name="Davis I.J."/>
            <person name="Harris S."/>
            <person name="Eisen J.A."/>
            <person name="Holcombe L.J."/>
            <person name="O'Flynn C."/>
        </authorList>
    </citation>
    <scope>NUCLEOTIDE SEQUENCE [LARGE SCALE GENOMIC DNA]</scope>
    <source>
        <strain evidence="10 11">OH4621_COT-116</strain>
    </source>
</reference>
<keyword evidence="11" id="KW-1185">Reference proteome</keyword>
<dbReference type="Pfam" id="PF00781">
    <property type="entry name" value="DAGK_cat"/>
    <property type="match status" value="1"/>
</dbReference>
<evidence type="ECO:0000256" key="3">
    <source>
        <dbReference type="ARBA" id="ARBA00022679"/>
    </source>
</evidence>
<keyword evidence="7" id="KW-0594">Phospholipid biosynthesis</keyword>
<dbReference type="STRING" id="1123309.GCA_000377005_00062"/>
<dbReference type="GO" id="GO:0005524">
    <property type="term" value="F:ATP binding"/>
    <property type="evidence" value="ECO:0007669"/>
    <property type="project" value="UniProtKB-KW"/>
</dbReference>
<accession>A0A3P1V8J3</accession>
<comment type="caution">
    <text evidence="10">The sequence shown here is derived from an EMBL/GenBank/DDBJ whole genome shotgun (WGS) entry which is preliminary data.</text>
</comment>
<dbReference type="Proteomes" id="UP000281771">
    <property type="component" value="Unassembled WGS sequence"/>
</dbReference>
<evidence type="ECO:0000256" key="6">
    <source>
        <dbReference type="ARBA" id="ARBA00022840"/>
    </source>
</evidence>
<keyword evidence="5" id="KW-0418">Kinase</keyword>
<dbReference type="InterPro" id="IPR050187">
    <property type="entry name" value="Lipid_Phosphate_FormReg"/>
</dbReference>
<dbReference type="Pfam" id="PF19279">
    <property type="entry name" value="YegS_C"/>
    <property type="match status" value="1"/>
</dbReference>
<evidence type="ECO:0000256" key="8">
    <source>
        <dbReference type="ARBA" id="ARBA00023264"/>
    </source>
</evidence>
<comment type="cofactor">
    <cofactor evidence="1">
        <name>Mg(2+)</name>
        <dbReference type="ChEBI" id="CHEBI:18420"/>
    </cofactor>
</comment>
<dbReference type="PROSITE" id="PS50146">
    <property type="entry name" value="DAGK"/>
    <property type="match status" value="1"/>
</dbReference>
<dbReference type="Gene3D" id="2.60.200.40">
    <property type="match status" value="1"/>
</dbReference>
<dbReference type="InterPro" id="IPR017438">
    <property type="entry name" value="ATP-NAD_kinase_N"/>
</dbReference>
<keyword evidence="7" id="KW-0444">Lipid biosynthesis</keyword>
<dbReference type="PANTHER" id="PTHR12358">
    <property type="entry name" value="SPHINGOSINE KINASE"/>
    <property type="match status" value="1"/>
</dbReference>
<dbReference type="InterPro" id="IPR045540">
    <property type="entry name" value="YegS/DAGK_C"/>
</dbReference>
<evidence type="ECO:0000256" key="7">
    <source>
        <dbReference type="ARBA" id="ARBA00023209"/>
    </source>
</evidence>
<proteinExistence type="inferred from homology"/>
<dbReference type="Gene3D" id="3.40.50.10330">
    <property type="entry name" value="Probable inorganic polyphosphate/atp-NAD kinase, domain 1"/>
    <property type="match status" value="1"/>
</dbReference>
<evidence type="ECO:0000313" key="10">
    <source>
        <dbReference type="EMBL" id="RRD30479.1"/>
    </source>
</evidence>
<keyword evidence="3" id="KW-0808">Transferase</keyword>
<organism evidence="10 11">
    <name type="scientific">Streptococcus minor</name>
    <dbReference type="NCBI Taxonomy" id="229549"/>
    <lineage>
        <taxon>Bacteria</taxon>
        <taxon>Bacillati</taxon>
        <taxon>Bacillota</taxon>
        <taxon>Bacilli</taxon>
        <taxon>Lactobacillales</taxon>
        <taxon>Streptococcaceae</taxon>
        <taxon>Streptococcus</taxon>
    </lineage>
</organism>
<dbReference type="EMBL" id="RQZA01000007">
    <property type="protein sequence ID" value="RRD30479.1"/>
    <property type="molecule type" value="Genomic_DNA"/>
</dbReference>
<gene>
    <name evidence="10" type="ORF">EII38_07665</name>
</gene>
<dbReference type="PANTHER" id="PTHR12358:SF54">
    <property type="entry name" value="SPHINGOSINE KINASE RELATED PROTEIN"/>
    <property type="match status" value="1"/>
</dbReference>
<evidence type="ECO:0000313" key="11">
    <source>
        <dbReference type="Proteomes" id="UP000281771"/>
    </source>
</evidence>
<feature type="domain" description="DAGKc" evidence="9">
    <location>
        <begin position="1"/>
        <end position="111"/>
    </location>
</feature>
<sequence length="292" mass="32780">MILYILANPQAGRHGAEHIISEIQQSYPQLKTKVYLTSGLDDEKNQIEAILEIFTAEDRFLILGGDGTLSKSLAFWPVHLPFAYYPTGSGNDFAKSMAIHKLEHVLEAILADKQKSIFVLHSCLGVVMNTMDIGFVSQVIAHATNSNLKSFLNSIKLGKLTYLIFAIRSLLSHQSFDVRLEVDGKSHKVENLFFFSIVNNTYFGGGIMIWPEAKATQEGMDIVYIKNGPLHRRILALLDLLLKRHKQSSHLHHLAGKNTTVSLDQLTLIQLDGEMSSAQKLTLICQERFIYQ</sequence>
<evidence type="ECO:0000256" key="2">
    <source>
        <dbReference type="ARBA" id="ARBA00005983"/>
    </source>
</evidence>
<dbReference type="GO" id="GO:0008654">
    <property type="term" value="P:phospholipid biosynthetic process"/>
    <property type="evidence" value="ECO:0007669"/>
    <property type="project" value="UniProtKB-KW"/>
</dbReference>
<dbReference type="SUPFAM" id="SSF111331">
    <property type="entry name" value="NAD kinase/diacylglycerol kinase-like"/>
    <property type="match status" value="1"/>
</dbReference>
<evidence type="ECO:0000259" key="9">
    <source>
        <dbReference type="PROSITE" id="PS50146"/>
    </source>
</evidence>
<evidence type="ECO:0000256" key="4">
    <source>
        <dbReference type="ARBA" id="ARBA00022741"/>
    </source>
</evidence>
<dbReference type="InterPro" id="IPR016064">
    <property type="entry name" value="NAD/diacylglycerol_kinase_sf"/>
</dbReference>
<dbReference type="RefSeq" id="WP_124777473.1">
    <property type="nucleotide sequence ID" value="NZ_RQZA01000007.1"/>
</dbReference>
<evidence type="ECO:0000256" key="1">
    <source>
        <dbReference type="ARBA" id="ARBA00001946"/>
    </source>
</evidence>
<protein>
    <recommendedName>
        <fullName evidence="9">DAGKc domain-containing protein</fullName>
    </recommendedName>
</protein>
<dbReference type="GO" id="GO:0016301">
    <property type="term" value="F:kinase activity"/>
    <property type="evidence" value="ECO:0007669"/>
    <property type="project" value="UniProtKB-KW"/>
</dbReference>
<keyword evidence="7" id="KW-0443">Lipid metabolism</keyword>
<keyword evidence="4" id="KW-0547">Nucleotide-binding</keyword>